<gene>
    <name evidence="5" type="ORF">AJ80_02181</name>
</gene>
<dbReference type="Gene3D" id="3.10.350.10">
    <property type="entry name" value="LysM domain"/>
    <property type="match status" value="1"/>
</dbReference>
<dbReference type="SUPFAM" id="SSF54106">
    <property type="entry name" value="LysM domain"/>
    <property type="match status" value="1"/>
</dbReference>
<keyword evidence="3" id="KW-0472">Membrane</keyword>
<feature type="compositionally biased region" description="Basic and acidic residues" evidence="2">
    <location>
        <begin position="279"/>
        <end position="295"/>
    </location>
</feature>
<evidence type="ECO:0000313" key="5">
    <source>
        <dbReference type="EMBL" id="PGH23751.1"/>
    </source>
</evidence>
<evidence type="ECO:0000259" key="4">
    <source>
        <dbReference type="PROSITE" id="PS51782"/>
    </source>
</evidence>
<accession>A0A2B7YRS1</accession>
<dbReference type="InterPro" id="IPR036505">
    <property type="entry name" value="Amidase/PGRP_sf"/>
</dbReference>
<dbReference type="InterPro" id="IPR018392">
    <property type="entry name" value="LysM"/>
</dbReference>
<keyword evidence="6" id="KW-1185">Reference proteome</keyword>
<evidence type="ECO:0000256" key="1">
    <source>
        <dbReference type="ARBA" id="ARBA00007553"/>
    </source>
</evidence>
<proteinExistence type="inferred from homology"/>
<comment type="similarity">
    <text evidence="1">Belongs to the N-acetylmuramoyl-L-alanine amidase 2 family.</text>
</comment>
<dbReference type="InterPro" id="IPR036779">
    <property type="entry name" value="LysM_dom_sf"/>
</dbReference>
<dbReference type="AlphaFoldDB" id="A0A2B7YRS1"/>
<feature type="transmembrane region" description="Helical" evidence="3">
    <location>
        <begin position="27"/>
        <end position="49"/>
    </location>
</feature>
<name>A0A2B7YRS1_POLH7</name>
<dbReference type="PROSITE" id="PS51782">
    <property type="entry name" value="LYSM"/>
    <property type="match status" value="1"/>
</dbReference>
<reference evidence="5 6" key="1">
    <citation type="submission" date="2017-10" db="EMBL/GenBank/DDBJ databases">
        <title>Comparative genomics in systemic dimorphic fungi from Ajellomycetaceae.</title>
        <authorList>
            <person name="Munoz J.F."/>
            <person name="Mcewen J.G."/>
            <person name="Clay O.K."/>
            <person name="Cuomo C.A."/>
        </authorList>
    </citation>
    <scope>NUCLEOTIDE SEQUENCE [LARGE SCALE GENOMIC DNA]</scope>
    <source>
        <strain evidence="5 6">UAMH7299</strain>
    </source>
</reference>
<evidence type="ECO:0000256" key="3">
    <source>
        <dbReference type="SAM" id="Phobius"/>
    </source>
</evidence>
<organism evidence="5 6">
    <name type="scientific">Polytolypa hystricis (strain UAMH7299)</name>
    <dbReference type="NCBI Taxonomy" id="1447883"/>
    <lineage>
        <taxon>Eukaryota</taxon>
        <taxon>Fungi</taxon>
        <taxon>Dikarya</taxon>
        <taxon>Ascomycota</taxon>
        <taxon>Pezizomycotina</taxon>
        <taxon>Eurotiomycetes</taxon>
        <taxon>Eurotiomycetidae</taxon>
        <taxon>Onygenales</taxon>
        <taxon>Onygenales incertae sedis</taxon>
        <taxon>Polytolypa</taxon>
    </lineage>
</organism>
<dbReference type="SUPFAM" id="SSF55846">
    <property type="entry name" value="N-acetylmuramoyl-L-alanine amidase-like"/>
    <property type="match status" value="1"/>
</dbReference>
<dbReference type="InterPro" id="IPR006619">
    <property type="entry name" value="PGRP_domain_met/bac"/>
</dbReference>
<dbReference type="InterPro" id="IPR002502">
    <property type="entry name" value="Amidase_domain"/>
</dbReference>
<keyword evidence="3" id="KW-0812">Transmembrane</keyword>
<dbReference type="GO" id="GO:0009253">
    <property type="term" value="P:peptidoglycan catabolic process"/>
    <property type="evidence" value="ECO:0007669"/>
    <property type="project" value="InterPro"/>
</dbReference>
<keyword evidence="3" id="KW-1133">Transmembrane helix</keyword>
<dbReference type="SMART" id="SM00701">
    <property type="entry name" value="PGRP"/>
    <property type="match status" value="1"/>
</dbReference>
<dbReference type="Proteomes" id="UP000224634">
    <property type="component" value="Unassembled WGS sequence"/>
</dbReference>
<dbReference type="CDD" id="cd00118">
    <property type="entry name" value="LysM"/>
    <property type="match status" value="1"/>
</dbReference>
<sequence length="295" mass="32606">MASSLPLVGPAMVGPIASRIMKAASKLFILLTIITYLSLIPGVSSMLFVPRKKWNARSPKPGIESMKNAKGVKIHYLGSYFAGSTSHADCKKVMQRTQNKHMDKEKWDDIGYNLAVCQHGYVFEGRGRGKKSAANGNKDLNSKHYAVLVFLGKLGVNKPSQNQIHGIQDAIAYLRRHSAGNQIKGHKDGYRKSQCPGTKLYGMVKSGALNPGTLWNGGNYKVKAGDTLRAISINKNVPQRYIIKINKLKKPYTLKVGKMIYIPARGVPLPKKKPVGPRSRRDEEPFEIEHLAAED</sequence>
<dbReference type="InterPro" id="IPR015510">
    <property type="entry name" value="PGRP"/>
</dbReference>
<dbReference type="EMBL" id="PDNA01000020">
    <property type="protein sequence ID" value="PGH23751.1"/>
    <property type="molecule type" value="Genomic_DNA"/>
</dbReference>
<feature type="domain" description="LysM" evidence="4">
    <location>
        <begin position="218"/>
        <end position="262"/>
    </location>
</feature>
<evidence type="ECO:0000313" key="6">
    <source>
        <dbReference type="Proteomes" id="UP000224634"/>
    </source>
</evidence>
<dbReference type="GO" id="GO:0008745">
    <property type="term" value="F:N-acetylmuramoyl-L-alanine amidase activity"/>
    <property type="evidence" value="ECO:0007669"/>
    <property type="project" value="InterPro"/>
</dbReference>
<evidence type="ECO:0000256" key="2">
    <source>
        <dbReference type="SAM" id="MobiDB-lite"/>
    </source>
</evidence>
<feature type="region of interest" description="Disordered" evidence="2">
    <location>
        <begin position="269"/>
        <end position="295"/>
    </location>
</feature>
<dbReference type="SMART" id="SM00257">
    <property type="entry name" value="LysM"/>
    <property type="match status" value="1"/>
</dbReference>
<dbReference type="CDD" id="cd06583">
    <property type="entry name" value="PGRP"/>
    <property type="match status" value="1"/>
</dbReference>
<dbReference type="OrthoDB" id="10001926at2759"/>
<dbReference type="STRING" id="1447883.A0A2B7YRS1"/>
<dbReference type="PANTHER" id="PTHR11022">
    <property type="entry name" value="PEPTIDOGLYCAN RECOGNITION PROTEIN"/>
    <property type="match status" value="1"/>
</dbReference>
<dbReference type="GO" id="GO:0008270">
    <property type="term" value="F:zinc ion binding"/>
    <property type="evidence" value="ECO:0007669"/>
    <property type="project" value="InterPro"/>
</dbReference>
<dbReference type="Pfam" id="PF01476">
    <property type="entry name" value="LysM"/>
    <property type="match status" value="1"/>
</dbReference>
<dbReference type="PANTHER" id="PTHR11022:SF41">
    <property type="entry name" value="PEPTIDOGLYCAN-RECOGNITION PROTEIN LC-RELATED"/>
    <property type="match status" value="1"/>
</dbReference>
<comment type="caution">
    <text evidence="5">The sequence shown here is derived from an EMBL/GenBank/DDBJ whole genome shotgun (WGS) entry which is preliminary data.</text>
</comment>
<dbReference type="Gene3D" id="3.40.80.10">
    <property type="entry name" value="Peptidoglycan recognition protein-like"/>
    <property type="match status" value="1"/>
</dbReference>
<protein>
    <recommendedName>
        <fullName evidence="4">LysM domain-containing protein</fullName>
    </recommendedName>
</protein>